<name>A0A9P1IAG8_9PELO</name>
<evidence type="ECO:0000256" key="1">
    <source>
        <dbReference type="SAM" id="Coils"/>
    </source>
</evidence>
<proteinExistence type="predicted"/>
<reference evidence="3" key="1">
    <citation type="submission" date="2022-11" db="EMBL/GenBank/DDBJ databases">
        <authorList>
            <person name="Kikuchi T."/>
        </authorList>
    </citation>
    <scope>NUCLEOTIDE SEQUENCE</scope>
    <source>
        <strain evidence="3">PS1010</strain>
    </source>
</reference>
<evidence type="ECO:0000313" key="3">
    <source>
        <dbReference type="EMBL" id="CAI5440556.1"/>
    </source>
</evidence>
<organism evidence="3 4">
    <name type="scientific">Caenorhabditis angaria</name>
    <dbReference type="NCBI Taxonomy" id="860376"/>
    <lineage>
        <taxon>Eukaryota</taxon>
        <taxon>Metazoa</taxon>
        <taxon>Ecdysozoa</taxon>
        <taxon>Nematoda</taxon>
        <taxon>Chromadorea</taxon>
        <taxon>Rhabditida</taxon>
        <taxon>Rhabditina</taxon>
        <taxon>Rhabditomorpha</taxon>
        <taxon>Rhabditoidea</taxon>
        <taxon>Rhabditidae</taxon>
        <taxon>Peloderinae</taxon>
        <taxon>Caenorhabditis</taxon>
    </lineage>
</organism>
<gene>
    <name evidence="3" type="ORF">CAMP_LOCUS3193</name>
</gene>
<dbReference type="Proteomes" id="UP001152747">
    <property type="component" value="Unassembled WGS sequence"/>
</dbReference>
<evidence type="ECO:0000256" key="2">
    <source>
        <dbReference type="SAM" id="MobiDB-lite"/>
    </source>
</evidence>
<feature type="coiled-coil region" evidence="1">
    <location>
        <begin position="67"/>
        <end position="108"/>
    </location>
</feature>
<accession>A0A9P1IAG8</accession>
<evidence type="ECO:0000313" key="4">
    <source>
        <dbReference type="Proteomes" id="UP001152747"/>
    </source>
</evidence>
<sequence>MTQTNRPSVPTPQQQESRSSFAIQASFQEFKGYVQNRLATVERDFHLISFFRRDEQIAVEERQLRIERRQDARVNKLEQELKVVNKKLEEQRLELAELNAKFNELHVNKN</sequence>
<dbReference type="EMBL" id="CANHGI010000002">
    <property type="protein sequence ID" value="CAI5440556.1"/>
    <property type="molecule type" value="Genomic_DNA"/>
</dbReference>
<protein>
    <submittedName>
        <fullName evidence="3">Uncharacterized protein</fullName>
    </submittedName>
</protein>
<comment type="caution">
    <text evidence="3">The sequence shown here is derived from an EMBL/GenBank/DDBJ whole genome shotgun (WGS) entry which is preliminary data.</text>
</comment>
<keyword evidence="1" id="KW-0175">Coiled coil</keyword>
<dbReference type="AlphaFoldDB" id="A0A9P1IAG8"/>
<feature type="region of interest" description="Disordered" evidence="2">
    <location>
        <begin position="1"/>
        <end position="20"/>
    </location>
</feature>
<keyword evidence="4" id="KW-1185">Reference proteome</keyword>